<evidence type="ECO:0008006" key="5">
    <source>
        <dbReference type="Google" id="ProtNLM"/>
    </source>
</evidence>
<evidence type="ECO:0000313" key="1">
    <source>
        <dbReference type="EMBL" id="PJZ68123.1"/>
    </source>
</evidence>
<protein>
    <recommendedName>
        <fullName evidence="5">Outer membrane protein beta-barrel domain-containing protein</fullName>
    </recommendedName>
</protein>
<dbReference type="Proteomes" id="UP000231990">
    <property type="component" value="Unassembled WGS sequence"/>
</dbReference>
<dbReference type="RefSeq" id="WP_100715463.1">
    <property type="nucleotide sequence ID" value="NZ_NPDY01000033.1"/>
</dbReference>
<dbReference type="EMBL" id="NPDY01000033">
    <property type="protein sequence ID" value="PJZ68123.1"/>
    <property type="molecule type" value="Genomic_DNA"/>
</dbReference>
<sequence>MKKYLGIITLLFPVLSLFSESQGELRAKKNLQISVNKPSVTGLGIRLEYFLGEKLSVGVGYDRIHASKTETSLSLPLADGSSVSHKEATERNLHNAFLTATLFPFSSNGIYISGRFGTLDGFGKKVSDNIGVTPQGDLRRVTASSPPYGYKIEESPAYYLGGAFGYRHIFDSGLFIGLELSVSHRLGQIHKKYIPIPDASSLAFVGALPPSVLDLQYAKDSALRTYDIQRNLAYFNISVGTSF</sequence>
<evidence type="ECO:0000313" key="4">
    <source>
        <dbReference type="Proteomes" id="UP000231990"/>
    </source>
</evidence>
<evidence type="ECO:0000313" key="2">
    <source>
        <dbReference type="EMBL" id="PJZ71744.1"/>
    </source>
</evidence>
<proteinExistence type="predicted"/>
<name>A0A2M9ZIF2_9LEPT</name>
<reference evidence="3 4" key="1">
    <citation type="submission" date="2017-07" db="EMBL/GenBank/DDBJ databases">
        <title>Leptospira spp. isolated from tropical soils.</title>
        <authorList>
            <person name="Thibeaux R."/>
            <person name="Iraola G."/>
            <person name="Ferres I."/>
            <person name="Bierque E."/>
            <person name="Girault D."/>
            <person name="Soupe-Gilbert M.-E."/>
            <person name="Picardeau M."/>
            <person name="Goarant C."/>
        </authorList>
    </citation>
    <scope>NUCLEOTIDE SEQUENCE [LARGE SCALE GENOMIC DNA]</scope>
    <source>
        <strain evidence="2 4">FH1-B-B1</strain>
        <strain evidence="1 3">FH1-B-C1</strain>
    </source>
</reference>
<keyword evidence="3" id="KW-1185">Reference proteome</keyword>
<comment type="caution">
    <text evidence="2">The sequence shown here is derived from an EMBL/GenBank/DDBJ whole genome shotgun (WGS) entry which is preliminary data.</text>
</comment>
<organism evidence="2 4">
    <name type="scientific">Leptospira perolatii</name>
    <dbReference type="NCBI Taxonomy" id="2023191"/>
    <lineage>
        <taxon>Bacteria</taxon>
        <taxon>Pseudomonadati</taxon>
        <taxon>Spirochaetota</taxon>
        <taxon>Spirochaetia</taxon>
        <taxon>Leptospirales</taxon>
        <taxon>Leptospiraceae</taxon>
        <taxon>Leptospira</taxon>
    </lineage>
</organism>
<dbReference type="Proteomes" id="UP000231962">
    <property type="component" value="Unassembled WGS sequence"/>
</dbReference>
<dbReference type="AlphaFoldDB" id="A0A2M9ZIF2"/>
<dbReference type="EMBL" id="NPDZ01000021">
    <property type="protein sequence ID" value="PJZ71744.1"/>
    <property type="molecule type" value="Genomic_DNA"/>
</dbReference>
<gene>
    <name evidence="1" type="ORF">CH360_17850</name>
    <name evidence="2" type="ORF">CH373_17905</name>
</gene>
<evidence type="ECO:0000313" key="3">
    <source>
        <dbReference type="Proteomes" id="UP000231962"/>
    </source>
</evidence>
<accession>A0A2M9ZIF2</accession>